<organism evidence="1 2">
    <name type="scientific">Caligus rogercresseyi</name>
    <name type="common">Sea louse</name>
    <dbReference type="NCBI Taxonomy" id="217165"/>
    <lineage>
        <taxon>Eukaryota</taxon>
        <taxon>Metazoa</taxon>
        <taxon>Ecdysozoa</taxon>
        <taxon>Arthropoda</taxon>
        <taxon>Crustacea</taxon>
        <taxon>Multicrustacea</taxon>
        <taxon>Hexanauplia</taxon>
        <taxon>Copepoda</taxon>
        <taxon>Siphonostomatoida</taxon>
        <taxon>Caligidae</taxon>
        <taxon>Caligus</taxon>
    </lineage>
</organism>
<dbReference type="AlphaFoldDB" id="A0A7T8QT23"/>
<feature type="non-terminal residue" evidence="1">
    <location>
        <position position="1"/>
    </location>
</feature>
<sequence>QHAAPQLCCGGAAVQAKRSCLTAENFENLIFMKGNMDIIQQHIMSLKIQEEEE</sequence>
<dbReference type="Proteomes" id="UP000595437">
    <property type="component" value="Chromosome 4"/>
</dbReference>
<proteinExistence type="predicted"/>
<protein>
    <submittedName>
        <fullName evidence="1">Uncharacterized protein</fullName>
    </submittedName>
</protein>
<accession>A0A7T8QT23</accession>
<keyword evidence="2" id="KW-1185">Reference proteome</keyword>
<name>A0A7T8QT23_CALRO</name>
<reference evidence="2" key="1">
    <citation type="submission" date="2021-01" db="EMBL/GenBank/DDBJ databases">
        <title>Caligus Genome Assembly.</title>
        <authorList>
            <person name="Gallardo-Escarate C."/>
        </authorList>
    </citation>
    <scope>NUCLEOTIDE SEQUENCE [LARGE SCALE GENOMIC DNA]</scope>
</reference>
<evidence type="ECO:0000313" key="2">
    <source>
        <dbReference type="Proteomes" id="UP000595437"/>
    </source>
</evidence>
<feature type="non-terminal residue" evidence="1">
    <location>
        <position position="53"/>
    </location>
</feature>
<evidence type="ECO:0000313" key="1">
    <source>
        <dbReference type="EMBL" id="QQP54067.1"/>
    </source>
</evidence>
<gene>
    <name evidence="1" type="ORF">FKW44_006770</name>
</gene>
<dbReference type="EMBL" id="CP045893">
    <property type="protein sequence ID" value="QQP54067.1"/>
    <property type="molecule type" value="Genomic_DNA"/>
</dbReference>